<dbReference type="InterPro" id="IPR044107">
    <property type="entry name" value="PIKKc_ATM"/>
</dbReference>
<dbReference type="GO" id="GO:0006281">
    <property type="term" value="P:DNA repair"/>
    <property type="evidence" value="ECO:0007669"/>
    <property type="project" value="InterPro"/>
</dbReference>
<dbReference type="OrthoDB" id="381190at2759"/>
<feature type="domain" description="FAT" evidence="17">
    <location>
        <begin position="1736"/>
        <end position="2334"/>
    </location>
</feature>
<name>A0A9P0D9W4_9CUCU</name>
<dbReference type="Gene3D" id="3.30.1010.10">
    <property type="entry name" value="Phosphatidylinositol 3-kinase Catalytic Subunit, Chain A, domain 4"/>
    <property type="match status" value="1"/>
</dbReference>
<keyword evidence="10" id="KW-0539">Nucleus</keyword>
<evidence type="ECO:0000256" key="4">
    <source>
        <dbReference type="ARBA" id="ARBA00022527"/>
    </source>
</evidence>
<dbReference type="SMART" id="SM01343">
    <property type="entry name" value="FATC"/>
    <property type="match status" value="1"/>
</dbReference>
<reference evidence="19" key="1">
    <citation type="submission" date="2022-01" db="EMBL/GenBank/DDBJ databases">
        <authorList>
            <person name="King R."/>
        </authorList>
    </citation>
    <scope>NUCLEOTIDE SEQUENCE</scope>
</reference>
<evidence type="ECO:0000256" key="1">
    <source>
        <dbReference type="ARBA" id="ARBA00004123"/>
    </source>
</evidence>
<proteinExistence type="inferred from homology"/>
<feature type="domain" description="FATC" evidence="18">
    <location>
        <begin position="2769"/>
        <end position="2801"/>
    </location>
</feature>
<evidence type="ECO:0000256" key="10">
    <source>
        <dbReference type="ARBA" id="ARBA00023242"/>
    </source>
</evidence>
<evidence type="ECO:0000256" key="15">
    <source>
        <dbReference type="SAM" id="MobiDB-lite"/>
    </source>
</evidence>
<evidence type="ECO:0000256" key="5">
    <source>
        <dbReference type="ARBA" id="ARBA00022679"/>
    </source>
</evidence>
<protein>
    <recommendedName>
        <fullName evidence="14">Serine/threonine-protein kinase ATM</fullName>
        <ecNumber evidence="3">2.7.11.1</ecNumber>
    </recommendedName>
</protein>
<dbReference type="PROSITE" id="PS50290">
    <property type="entry name" value="PI3_4_KINASE_3"/>
    <property type="match status" value="1"/>
</dbReference>
<evidence type="ECO:0000259" key="18">
    <source>
        <dbReference type="PROSITE" id="PS51190"/>
    </source>
</evidence>
<evidence type="ECO:0000256" key="13">
    <source>
        <dbReference type="ARBA" id="ARBA00048679"/>
    </source>
</evidence>
<keyword evidence="7" id="KW-0227">DNA damage</keyword>
<keyword evidence="8" id="KW-0418">Kinase</keyword>
<evidence type="ECO:0000256" key="2">
    <source>
        <dbReference type="ARBA" id="ARBA00010769"/>
    </source>
</evidence>
<evidence type="ECO:0000256" key="6">
    <source>
        <dbReference type="ARBA" id="ARBA00022741"/>
    </source>
</evidence>
<dbReference type="InterPro" id="IPR014009">
    <property type="entry name" value="PIK_FAT"/>
</dbReference>
<sequence>MSASDLDNCASFLESDKVKERGNSCIKLSTHLENKSIVKILSNNGVCKILIRSLQTCMKKDADKIIEDEKKKSGPPAKSMAPELLNQLLNIAIKEDIDIKIREILGYTLGCLNDFKMKKCYEVELLEILRKVILSHPKSRGKLKQEEWIDIFNLIKNLIEENNYQLVNSNTNQSVKKWGPISNCFMLLIKWGPVCGLSPKILRENFDFMTKFCQKVTQNSPRFMQEDTLEVAINFCEHTAKDNRVSCCKFGEDIIVSLTGLYEPNETPVRVMELLIEFFLLQTVIHHPNGVTEGESAAYANNWGTWKKVLKTMDGLLKREINLYFKRTRKNCSFFKNTSFTKLFIEVSRQLFCLNLDVVSEVEEYSQPSQKRTKRELVTIKNYIEYVKTTKNWLWVHLVNSIIKTYPNLIDIDDYIYLLQILSSIQIESNEHDVIEYLYICLSTMLNLEKTLDMSQNQNKIKELWKLIGDNTTKAFGLNQHKHVTERLLEQLISRGIVNFEDVLQTYQSGLISLSLQTIRTFNSGLRFMILNDLQKKECVMKCILPQNCIEYKYLCSKETAKFLVKLTFKLYKSEEIRDDIVKQSDKYDKLNRIYLKTLLAEEALTIKKTETTEEIFFKPDTDVDSCGLLLNVVEDFVNSGEETEELLLSKVTLLANICSWLSEYNVQREADLKQSQFIILLESIINKDIIKNFPLAKSENERDLRRLAECLDIINVLFSLNVSKWVMDKLKESIPLDFLRKLSTFLNALQEKGKKYLSFYNLKVPVTQALSNFACICGRALNKNQGYLLEILSKPSYNYNMDDDYILCTVFLKTLKLSEPSVLPDPILYNILSCIKSLAEQRYQDKAEDILDILSGMYPHIAASKNNENKSFSVCLLKPFYNGVQDSGPETSIRLLECFQVLCELDPKNSFSRWSDREVIKCVPEFLNSDYHEVRLKAIDVLVTYYKANSNCNIITDIHRQEEIFDKIYNMSLAVFEVSGEITQQRRTDEVMCRAASVLLTFVNIITSSDNWIKDSLYNLLKISCLRGIEQIDRALNIINKRKYGEEDFNILEKYVLYLVKKWLDEGHSFNDFPFKLFKCETKFDFYRTYFEDCAYFLIMREQDDFKKLCEKLELTEEQVIEKTSAKILTSAICSDIDNFNSDIINENKILSNYLQIVGTVRLREMLKDNLEQVVIGILEFLTDEKYIQSQLGESVIFINKYLEASQVRQCFQFIENMLYDGQPLELLLTDIHLPKLEKILFQLKQNFYKNIVVKDQLKYFHRYTFFINFISEYLNSNRFWRHFFIRDVVHTLLNVIEINENCTSVISAACTFLALFLEKILPNLSETFKHFLHDTVNYLKKFYFTRKTISSKCRDILKFLIITNKHTFEEEIKKLDTFPDVADFGDIIFVQKEVRYGSKEPKLEDEIVQFLNNQDMVTKEDSLINLRKLLASQKDTLLDMYDKLQEIRGFSEDSEKSVLHRLVCVLSQLSYSSNQKVSFEAARCLGELGPANLQTVVLQPEKILVHQKHSPIEIIIGSVISMLSKYIIDCDINVLKRARRLFYEILHLNEGKKIINAGGDFGFGPINKDYITPYYSSQRKVSTQNTILNTKLFVEKMKDSKLWCPDTDISHNRWITTLVSTILKTFNDASPLSNLIEVCEVKVEFSECLLPLIIDLIISKGVIGVTSLITKQMDYFFTQHWKMTKQDFREDCIVLNKKSVKSMLNIINYVRLQKKGNRVNSRLSVDELTVDYLKVAKAAEFCANHFSALYYSELWCQEMIEKIQREDSTYCEKRSTMIDNIYEKADQEFGETLHNILRNAYKSIGEFDALPGCGTSFLLQPKYRVEHYKEQAKFDQVIQFYANQPSSSKELIDSFKNYGLYQIPVMCSQLEEPEYECLWRLSHWSFGEKKVSLSDDAINYENFEKFRFSSLRALKNKNIGLFEESSNSQFICITNHLKNISLESSHSLYPVLTKLQSLIEMEDFSNSTNPEKLASLMEKWKLQDKLIRKNDFQYVEPIIAQRLVMLTNYLNSGPCSGDTVRDYIVDLSLSFAGWAKDEDYCKDGLMILENLKRIRSLSSDTNHKIDLLDAQLSWSLNNTVVARQILKRLCNNKLYLSPKLHALALKLTGQYMSETHSENRTTIITDYFLASVNIMGNLERNEDDIKSVMDTYDKLALFADKEYQQIKAYMKSDLFQKKIANMEQAKKAAASIQKQRIRTTDEKKAAAIHDRNSNIDIAEIRTTKRESNQFLKIALKYYLICLIHSDDKNIRIFQVIALFLENRKNEEIAATIQEFLPKIPSYKFIITLPQIIPHLSEIDTDLFSTKVGEIIQRCALDHPHHTLPLLLALANAYKDREFDETKTKTAMNDGRVQTVNHLLEKIKIQGRANHVKRLDQVSRALIDLAYYKSPDEDDDKKKKFDIPKKQKIMAIHDFDDVLVPTSELAVSMTKDYSKIVGISSFVPSYQIVGGVNKPKKILCRGTDGKLHSQLVKGHDDLRQDAVMEQVYTIMNNLLSYKKSTKHLRIRTYKIVPLSMRSGILKWNDNSMPIGEYLVGSKDIKGAHQIYRPSDKSHTSCREIFKKCASKTADLKLKTYKDICKSFKPVLHHFFEEYFLQPAVWYERRRAYIHSVATTSMCGYILGIGDRHTSNILIDKMTAEVIHIDFGIAFEQGRVLPTPETVPFRLTRDMVDGMGVSGVEGTFKRSCEKTMEVLRQNAQTIITILEVLLYDPLYAWTVTAAEANKRQTESDSSLRAENSDSSDEPTNVSAERALLRLREKLQGTELGYPRSIEHQVGTLIQQAVDPENLCKLFVGWQPYV</sequence>
<dbReference type="GO" id="GO:0004674">
    <property type="term" value="F:protein serine/threonine kinase activity"/>
    <property type="evidence" value="ECO:0007669"/>
    <property type="project" value="UniProtKB-KW"/>
</dbReference>
<dbReference type="PROSITE" id="PS51190">
    <property type="entry name" value="FATC"/>
    <property type="match status" value="1"/>
</dbReference>
<keyword evidence="5" id="KW-0808">Transferase</keyword>
<feature type="compositionally biased region" description="Basic and acidic residues" evidence="15">
    <location>
        <begin position="2727"/>
        <end position="2739"/>
    </location>
</feature>
<keyword evidence="4" id="KW-0723">Serine/threonine-protein kinase</keyword>
<evidence type="ECO:0000259" key="16">
    <source>
        <dbReference type="PROSITE" id="PS50290"/>
    </source>
</evidence>
<dbReference type="InterPro" id="IPR036940">
    <property type="entry name" value="PI3/4_kinase_cat_sf"/>
</dbReference>
<dbReference type="PROSITE" id="PS51189">
    <property type="entry name" value="FAT"/>
    <property type="match status" value="1"/>
</dbReference>
<evidence type="ECO:0000256" key="14">
    <source>
        <dbReference type="ARBA" id="ARBA00073111"/>
    </source>
</evidence>
<keyword evidence="6" id="KW-0547">Nucleotide-binding</keyword>
<dbReference type="PANTHER" id="PTHR37079">
    <property type="entry name" value="SERINE/THREONINE-PROTEIN KINASE ATM"/>
    <property type="match status" value="1"/>
</dbReference>
<evidence type="ECO:0000256" key="3">
    <source>
        <dbReference type="ARBA" id="ARBA00012513"/>
    </source>
</evidence>
<comment type="similarity">
    <text evidence="2">Belongs to the PI3/PI4-kinase family. ATM subfamily.</text>
</comment>
<dbReference type="GO" id="GO:0005524">
    <property type="term" value="F:ATP binding"/>
    <property type="evidence" value="ECO:0007669"/>
    <property type="project" value="UniProtKB-KW"/>
</dbReference>
<dbReference type="SUPFAM" id="SSF56112">
    <property type="entry name" value="Protein kinase-like (PK-like)"/>
    <property type="match status" value="1"/>
</dbReference>
<dbReference type="GO" id="GO:0005634">
    <property type="term" value="C:nucleus"/>
    <property type="evidence" value="ECO:0007669"/>
    <property type="project" value="UniProtKB-SubCell"/>
</dbReference>
<dbReference type="SMART" id="SM01342">
    <property type="entry name" value="TAN"/>
    <property type="match status" value="1"/>
</dbReference>
<dbReference type="SMART" id="SM00146">
    <property type="entry name" value="PI3Kc"/>
    <property type="match status" value="1"/>
</dbReference>
<dbReference type="InterPro" id="IPR018936">
    <property type="entry name" value="PI3/4_kinase_CS"/>
</dbReference>
<evidence type="ECO:0000256" key="7">
    <source>
        <dbReference type="ARBA" id="ARBA00022763"/>
    </source>
</evidence>
<dbReference type="InterPro" id="IPR003151">
    <property type="entry name" value="PIK-rel_kinase_FAT"/>
</dbReference>
<dbReference type="PROSITE" id="PS00916">
    <property type="entry name" value="PI3_4_KINASE_2"/>
    <property type="match status" value="1"/>
</dbReference>
<keyword evidence="11" id="KW-0131">Cell cycle</keyword>
<accession>A0A9P0D9W4</accession>
<dbReference type="Gene3D" id="1.10.1070.11">
    <property type="entry name" value="Phosphatidylinositol 3-/4-kinase, catalytic domain"/>
    <property type="match status" value="1"/>
</dbReference>
<evidence type="ECO:0000256" key="11">
    <source>
        <dbReference type="ARBA" id="ARBA00023306"/>
    </source>
</evidence>
<gene>
    <name evidence="19" type="ORF">PSYICH_LOCUS12579</name>
</gene>
<keyword evidence="9" id="KW-0067">ATP-binding</keyword>
<dbReference type="Pfam" id="PF00454">
    <property type="entry name" value="PI3_PI4_kinase"/>
    <property type="match status" value="1"/>
</dbReference>
<organism evidence="19 20">
    <name type="scientific">Psylliodes chrysocephalus</name>
    <dbReference type="NCBI Taxonomy" id="3402493"/>
    <lineage>
        <taxon>Eukaryota</taxon>
        <taxon>Metazoa</taxon>
        <taxon>Ecdysozoa</taxon>
        <taxon>Arthropoda</taxon>
        <taxon>Hexapoda</taxon>
        <taxon>Insecta</taxon>
        <taxon>Pterygota</taxon>
        <taxon>Neoptera</taxon>
        <taxon>Endopterygota</taxon>
        <taxon>Coleoptera</taxon>
        <taxon>Polyphaga</taxon>
        <taxon>Cucujiformia</taxon>
        <taxon>Chrysomeloidea</taxon>
        <taxon>Chrysomelidae</taxon>
        <taxon>Galerucinae</taxon>
        <taxon>Alticini</taxon>
        <taxon>Psylliodes</taxon>
    </lineage>
</organism>
<feature type="domain" description="PI3K/PI4K catalytic" evidence="16">
    <location>
        <begin position="2443"/>
        <end position="2755"/>
    </location>
</feature>
<dbReference type="Pfam" id="PF02259">
    <property type="entry name" value="FAT"/>
    <property type="match status" value="1"/>
</dbReference>
<dbReference type="InterPro" id="IPR000403">
    <property type="entry name" value="PI3/4_kinase_cat_dom"/>
</dbReference>
<evidence type="ECO:0000313" key="19">
    <source>
        <dbReference type="EMBL" id="CAH1112512.1"/>
    </source>
</evidence>
<comment type="catalytic activity">
    <reaction evidence="13">
        <text>L-seryl-[protein] + ATP = O-phospho-L-seryl-[protein] + ADP + H(+)</text>
        <dbReference type="Rhea" id="RHEA:17989"/>
        <dbReference type="Rhea" id="RHEA-COMP:9863"/>
        <dbReference type="Rhea" id="RHEA-COMP:11604"/>
        <dbReference type="ChEBI" id="CHEBI:15378"/>
        <dbReference type="ChEBI" id="CHEBI:29999"/>
        <dbReference type="ChEBI" id="CHEBI:30616"/>
        <dbReference type="ChEBI" id="CHEBI:83421"/>
        <dbReference type="ChEBI" id="CHEBI:456216"/>
        <dbReference type="EC" id="2.7.11.1"/>
    </reaction>
</comment>
<feature type="region of interest" description="Disordered" evidence="15">
    <location>
        <begin position="2727"/>
        <end position="2750"/>
    </location>
</feature>
<dbReference type="InterPro" id="IPR021668">
    <property type="entry name" value="TAN"/>
</dbReference>
<evidence type="ECO:0000256" key="12">
    <source>
        <dbReference type="ARBA" id="ARBA00047899"/>
    </source>
</evidence>
<evidence type="ECO:0000313" key="20">
    <source>
        <dbReference type="Proteomes" id="UP001153636"/>
    </source>
</evidence>
<evidence type="ECO:0000256" key="9">
    <source>
        <dbReference type="ARBA" id="ARBA00022840"/>
    </source>
</evidence>
<dbReference type="Pfam" id="PF02260">
    <property type="entry name" value="FATC"/>
    <property type="match status" value="1"/>
</dbReference>
<dbReference type="EC" id="2.7.11.1" evidence="3"/>
<dbReference type="EMBL" id="OV651818">
    <property type="protein sequence ID" value="CAH1112512.1"/>
    <property type="molecule type" value="Genomic_DNA"/>
</dbReference>
<dbReference type="PANTHER" id="PTHR37079:SF4">
    <property type="entry name" value="SERINE_THREONINE-PROTEIN KINASE ATM"/>
    <property type="match status" value="1"/>
</dbReference>
<comment type="subcellular location">
    <subcellularLocation>
        <location evidence="1">Nucleus</location>
    </subcellularLocation>
</comment>
<evidence type="ECO:0000256" key="8">
    <source>
        <dbReference type="ARBA" id="ARBA00022777"/>
    </source>
</evidence>
<dbReference type="Proteomes" id="UP001153636">
    <property type="component" value="Chromosome 6"/>
</dbReference>
<evidence type="ECO:0000259" key="17">
    <source>
        <dbReference type="PROSITE" id="PS51189"/>
    </source>
</evidence>
<dbReference type="FunFam" id="3.30.1010.10:FF:000023">
    <property type="entry name" value="Serine/threonine-protein kinase ATM"/>
    <property type="match status" value="1"/>
</dbReference>
<comment type="catalytic activity">
    <reaction evidence="12">
        <text>L-threonyl-[protein] + ATP = O-phospho-L-threonyl-[protein] + ADP + H(+)</text>
        <dbReference type="Rhea" id="RHEA:46608"/>
        <dbReference type="Rhea" id="RHEA-COMP:11060"/>
        <dbReference type="Rhea" id="RHEA-COMP:11605"/>
        <dbReference type="ChEBI" id="CHEBI:15378"/>
        <dbReference type="ChEBI" id="CHEBI:30013"/>
        <dbReference type="ChEBI" id="CHEBI:30616"/>
        <dbReference type="ChEBI" id="CHEBI:61977"/>
        <dbReference type="ChEBI" id="CHEBI:456216"/>
        <dbReference type="EC" id="2.7.11.1"/>
    </reaction>
</comment>
<dbReference type="CDD" id="cd05171">
    <property type="entry name" value="PIKKc_ATM"/>
    <property type="match status" value="1"/>
</dbReference>
<keyword evidence="20" id="KW-1185">Reference proteome</keyword>
<dbReference type="InterPro" id="IPR003152">
    <property type="entry name" value="FATC_dom"/>
</dbReference>
<dbReference type="InterPro" id="IPR011009">
    <property type="entry name" value="Kinase-like_dom_sf"/>
</dbReference>
<dbReference type="InterPro" id="IPR038980">
    <property type="entry name" value="ATM_plant"/>
</dbReference>
<dbReference type="PROSITE" id="PS00915">
    <property type="entry name" value="PI3_4_KINASE_1"/>
    <property type="match status" value="1"/>
</dbReference>